<comment type="caution">
    <text evidence="2">The sequence shown here is derived from an EMBL/GenBank/DDBJ whole genome shotgun (WGS) entry which is preliminary data.</text>
</comment>
<evidence type="ECO:0000313" key="3">
    <source>
        <dbReference type="Proteomes" id="UP001328107"/>
    </source>
</evidence>
<dbReference type="PANTHER" id="PTHR45907">
    <property type="entry name" value="SERPENTINE RECEPTOR, CLASS J"/>
    <property type="match status" value="1"/>
</dbReference>
<dbReference type="EMBL" id="BTRK01000004">
    <property type="protein sequence ID" value="GMR45736.1"/>
    <property type="molecule type" value="Genomic_DNA"/>
</dbReference>
<keyword evidence="1" id="KW-0812">Transmembrane</keyword>
<dbReference type="InterPro" id="IPR019428">
    <property type="entry name" value="7TM_GPCR_serpentine_rcpt_Str"/>
</dbReference>
<keyword evidence="3" id="KW-1185">Reference proteome</keyword>
<keyword evidence="1" id="KW-0472">Membrane</keyword>
<evidence type="ECO:0000256" key="1">
    <source>
        <dbReference type="SAM" id="Phobius"/>
    </source>
</evidence>
<accession>A0AAN5HZ73</accession>
<dbReference type="AlphaFoldDB" id="A0AAN5HZ73"/>
<feature type="non-terminal residue" evidence="2">
    <location>
        <position position="130"/>
    </location>
</feature>
<dbReference type="Proteomes" id="UP001328107">
    <property type="component" value="Unassembled WGS sequence"/>
</dbReference>
<proteinExistence type="predicted"/>
<keyword evidence="1" id="KW-1133">Transmembrane helix</keyword>
<evidence type="ECO:0008006" key="4">
    <source>
        <dbReference type="Google" id="ProtNLM"/>
    </source>
</evidence>
<dbReference type="Pfam" id="PF10326">
    <property type="entry name" value="7TM_GPCR_Str"/>
    <property type="match status" value="1"/>
</dbReference>
<feature type="transmembrane region" description="Helical" evidence="1">
    <location>
        <begin position="106"/>
        <end position="126"/>
    </location>
</feature>
<name>A0AAN5HZ73_9BILA</name>
<feature type="transmembrane region" description="Helical" evidence="1">
    <location>
        <begin position="24"/>
        <end position="46"/>
    </location>
</feature>
<evidence type="ECO:0000313" key="2">
    <source>
        <dbReference type="EMBL" id="GMR45736.1"/>
    </source>
</evidence>
<gene>
    <name evidence="2" type="ORF">PMAYCL1PPCAC_15931</name>
</gene>
<sequence>MLSRMRTVSSSRHLNGGDVNWETLLAIAIAISEAFAALGISCCCAYRISRGISTRVIAVGARRLQLQLFRALIVQVHRSVPLCIVPLTFLALLPLTGIRFGETGNFLGLLVSLFPVINPIIVIVMISRLA</sequence>
<reference evidence="3" key="1">
    <citation type="submission" date="2022-10" db="EMBL/GenBank/DDBJ databases">
        <title>Genome assembly of Pristionchus species.</title>
        <authorList>
            <person name="Yoshida K."/>
            <person name="Sommer R.J."/>
        </authorList>
    </citation>
    <scope>NUCLEOTIDE SEQUENCE [LARGE SCALE GENOMIC DNA]</scope>
    <source>
        <strain evidence="3">RS5460</strain>
    </source>
</reference>
<dbReference type="PANTHER" id="PTHR45907:SF16">
    <property type="entry name" value="SERPENTINE RECEPTOR, CLASS J"/>
    <property type="match status" value="1"/>
</dbReference>
<organism evidence="2 3">
    <name type="scientific">Pristionchus mayeri</name>
    <dbReference type="NCBI Taxonomy" id="1317129"/>
    <lineage>
        <taxon>Eukaryota</taxon>
        <taxon>Metazoa</taxon>
        <taxon>Ecdysozoa</taxon>
        <taxon>Nematoda</taxon>
        <taxon>Chromadorea</taxon>
        <taxon>Rhabditida</taxon>
        <taxon>Rhabditina</taxon>
        <taxon>Diplogasteromorpha</taxon>
        <taxon>Diplogasteroidea</taxon>
        <taxon>Neodiplogasteridae</taxon>
        <taxon>Pristionchus</taxon>
    </lineage>
</organism>
<feature type="transmembrane region" description="Helical" evidence="1">
    <location>
        <begin position="80"/>
        <end position="100"/>
    </location>
</feature>
<protein>
    <recommendedName>
        <fullName evidence="4">G protein-coupled receptor</fullName>
    </recommendedName>
</protein>
<dbReference type="InterPro" id="IPR019423">
    <property type="entry name" value="7TM_GPCR_serpentine_rcpt_Srj"/>
</dbReference>